<dbReference type="RefSeq" id="WP_169846857.1">
    <property type="nucleotide sequence ID" value="NZ_CP065424.1"/>
</dbReference>
<dbReference type="EMBL" id="MTLA01000006">
    <property type="protein sequence ID" value="OOP70272.1"/>
    <property type="molecule type" value="Genomic_DNA"/>
</dbReference>
<keyword evidence="2" id="KW-1185">Reference proteome</keyword>
<comment type="caution">
    <text evidence="1">The sequence shown here is derived from an EMBL/GenBank/DDBJ whole genome shotgun (WGS) entry which is preliminary data.</text>
</comment>
<organism evidence="1 2">
    <name type="scientific">Heyndrickxia oleronia</name>
    <dbReference type="NCBI Taxonomy" id="38875"/>
    <lineage>
        <taxon>Bacteria</taxon>
        <taxon>Bacillati</taxon>
        <taxon>Bacillota</taxon>
        <taxon>Bacilli</taxon>
        <taxon>Bacillales</taxon>
        <taxon>Bacillaceae</taxon>
        <taxon>Heyndrickxia</taxon>
    </lineage>
</organism>
<gene>
    <name evidence="1" type="ORF">BWZ43_00820</name>
</gene>
<dbReference type="Proteomes" id="UP000189761">
    <property type="component" value="Unassembled WGS sequence"/>
</dbReference>
<name>A0A8E2ICC1_9BACI</name>
<protein>
    <recommendedName>
        <fullName evidence="3">Competence protein</fullName>
    </recommendedName>
</protein>
<dbReference type="InterPro" id="IPR010461">
    <property type="entry name" value="ComK"/>
</dbReference>
<accession>A0A8E2ICC1</accession>
<proteinExistence type="predicted"/>
<dbReference type="GO" id="GO:0030420">
    <property type="term" value="P:establishment of competence for transformation"/>
    <property type="evidence" value="ECO:0007669"/>
    <property type="project" value="InterPro"/>
</dbReference>
<reference evidence="1 2" key="1">
    <citation type="submission" date="2017-01" db="EMBL/GenBank/DDBJ databases">
        <title>Draft genome sequence of Bacillus oleronius.</title>
        <authorList>
            <person name="Allam M."/>
        </authorList>
    </citation>
    <scope>NUCLEOTIDE SEQUENCE [LARGE SCALE GENOMIC DNA]</scope>
    <source>
        <strain evidence="1 2">DSM 9356</strain>
    </source>
</reference>
<evidence type="ECO:0008006" key="3">
    <source>
        <dbReference type="Google" id="ProtNLM"/>
    </source>
</evidence>
<dbReference type="Pfam" id="PF06338">
    <property type="entry name" value="ComK"/>
    <property type="match status" value="1"/>
</dbReference>
<dbReference type="AlphaFoldDB" id="A0A8E2ICC1"/>
<sequence>MKYVKDYQISLTTMGIEAVYHPEYNSRIYDVNGMYYTGRTNQELLDQACELRCTDYNGRINAVRKAFSYDKKTPLVICPIEMIYAIPTKSPKDYDCKWIFPDHIEKLLRKAKHPQILFKNGLTMEINCSYNTFKKQQERARNSLIHFFILVRERSTYRIK</sequence>
<evidence type="ECO:0000313" key="1">
    <source>
        <dbReference type="EMBL" id="OOP70272.1"/>
    </source>
</evidence>
<evidence type="ECO:0000313" key="2">
    <source>
        <dbReference type="Proteomes" id="UP000189761"/>
    </source>
</evidence>